<comment type="caution">
    <text evidence="1">The sequence shown here is derived from an EMBL/GenBank/DDBJ whole genome shotgun (WGS) entry which is preliminary data.</text>
</comment>
<gene>
    <name evidence="1" type="ORF">MRB53_027916</name>
</gene>
<proteinExistence type="predicted"/>
<accession>A0ACC2KEE4</accession>
<dbReference type="EMBL" id="CM056817">
    <property type="protein sequence ID" value="KAJ8619387.1"/>
    <property type="molecule type" value="Genomic_DNA"/>
</dbReference>
<evidence type="ECO:0000313" key="2">
    <source>
        <dbReference type="Proteomes" id="UP001234297"/>
    </source>
</evidence>
<keyword evidence="2" id="KW-1185">Reference proteome</keyword>
<sequence>MERNITIQKNYYQSTHRSFKVTFFGTPIHTTLTSTSSVVRKWIHRMRYFHSHHLRRNHLIVGLGVQWRPSFIQGIEYPQQLYSSALVGIPRLLTPL</sequence>
<organism evidence="1 2">
    <name type="scientific">Persea americana</name>
    <name type="common">Avocado</name>
    <dbReference type="NCBI Taxonomy" id="3435"/>
    <lineage>
        <taxon>Eukaryota</taxon>
        <taxon>Viridiplantae</taxon>
        <taxon>Streptophyta</taxon>
        <taxon>Embryophyta</taxon>
        <taxon>Tracheophyta</taxon>
        <taxon>Spermatophyta</taxon>
        <taxon>Magnoliopsida</taxon>
        <taxon>Magnoliidae</taxon>
        <taxon>Laurales</taxon>
        <taxon>Lauraceae</taxon>
        <taxon>Persea</taxon>
    </lineage>
</organism>
<name>A0ACC2KEE4_PERAE</name>
<reference evidence="1 2" key="1">
    <citation type="journal article" date="2022" name="Hortic Res">
        <title>A haplotype resolved chromosomal level avocado genome allows analysis of novel avocado genes.</title>
        <authorList>
            <person name="Nath O."/>
            <person name="Fletcher S.J."/>
            <person name="Hayward A."/>
            <person name="Shaw L.M."/>
            <person name="Masouleh A.K."/>
            <person name="Furtado A."/>
            <person name="Henry R.J."/>
            <person name="Mitter N."/>
        </authorList>
    </citation>
    <scope>NUCLEOTIDE SEQUENCE [LARGE SCALE GENOMIC DNA]</scope>
    <source>
        <strain evidence="2">cv. Hass</strain>
    </source>
</reference>
<dbReference type="Proteomes" id="UP001234297">
    <property type="component" value="Chromosome 9"/>
</dbReference>
<evidence type="ECO:0000313" key="1">
    <source>
        <dbReference type="EMBL" id="KAJ8619387.1"/>
    </source>
</evidence>
<protein>
    <submittedName>
        <fullName evidence="1">Uncharacterized protein</fullName>
    </submittedName>
</protein>